<keyword evidence="2" id="KW-1185">Reference proteome</keyword>
<gene>
    <name evidence="1" type="ORF">DY000_02016202</name>
</gene>
<name>A0ABQ7DCM7_BRACR</name>
<comment type="caution">
    <text evidence="1">The sequence shown here is derived from an EMBL/GenBank/DDBJ whole genome shotgun (WGS) entry which is preliminary data.</text>
</comment>
<dbReference type="EMBL" id="QGKV02000759">
    <property type="protein sequence ID" value="KAF3569369.1"/>
    <property type="molecule type" value="Genomic_DNA"/>
</dbReference>
<evidence type="ECO:0000313" key="2">
    <source>
        <dbReference type="Proteomes" id="UP000266723"/>
    </source>
</evidence>
<evidence type="ECO:0000313" key="1">
    <source>
        <dbReference type="EMBL" id="KAF3569369.1"/>
    </source>
</evidence>
<proteinExistence type="predicted"/>
<reference evidence="1 2" key="1">
    <citation type="journal article" date="2020" name="BMC Genomics">
        <title>Intraspecific diversification of the crop wild relative Brassica cretica Lam. using demographic model selection.</title>
        <authorList>
            <person name="Kioukis A."/>
            <person name="Michalopoulou V.A."/>
            <person name="Briers L."/>
            <person name="Pirintsos S."/>
            <person name="Studholme D.J."/>
            <person name="Pavlidis P."/>
            <person name="Sarris P.F."/>
        </authorList>
    </citation>
    <scope>NUCLEOTIDE SEQUENCE [LARGE SCALE GENOMIC DNA]</scope>
    <source>
        <strain evidence="2">cv. PFS-1207/04</strain>
    </source>
</reference>
<accession>A0ABQ7DCM7</accession>
<sequence>MDSWSLEIDLVTRRLREAPGVFWRPGGRGGARRFSLDLEIALGAQRSFYRSWDHDWSPEAENPEVSSLDPEIADWNPEEPGGSSLYPEIFDWNPEAIGSPGGPGVPWEPGIFCLLQGPYSAFLGKATTCTCLDFAFCRSKAGHYRVLMLYSTFAGVGVMTQVQGFAAFHVWRSRILIAPCTFHIGTLGTPMRLRLHRGFRIGGLWRPDPARMPL</sequence>
<dbReference type="Proteomes" id="UP000266723">
    <property type="component" value="Unassembled WGS sequence"/>
</dbReference>
<organism evidence="1 2">
    <name type="scientific">Brassica cretica</name>
    <name type="common">Mustard</name>
    <dbReference type="NCBI Taxonomy" id="69181"/>
    <lineage>
        <taxon>Eukaryota</taxon>
        <taxon>Viridiplantae</taxon>
        <taxon>Streptophyta</taxon>
        <taxon>Embryophyta</taxon>
        <taxon>Tracheophyta</taxon>
        <taxon>Spermatophyta</taxon>
        <taxon>Magnoliopsida</taxon>
        <taxon>eudicotyledons</taxon>
        <taxon>Gunneridae</taxon>
        <taxon>Pentapetalae</taxon>
        <taxon>rosids</taxon>
        <taxon>malvids</taxon>
        <taxon>Brassicales</taxon>
        <taxon>Brassicaceae</taxon>
        <taxon>Brassiceae</taxon>
        <taxon>Brassica</taxon>
    </lineage>
</organism>
<protein>
    <submittedName>
        <fullName evidence="1">Uncharacterized protein</fullName>
    </submittedName>
</protein>